<dbReference type="Proteomes" id="UP001497493">
    <property type="component" value="Chromosome"/>
</dbReference>
<evidence type="ECO:0000313" key="2">
    <source>
        <dbReference type="EMBL" id="CAL1240339.1"/>
    </source>
</evidence>
<keyword evidence="3" id="KW-1185">Reference proteome</keyword>
<dbReference type="Gene3D" id="3.30.70.100">
    <property type="match status" value="1"/>
</dbReference>
<organism evidence="2 3">
    <name type="scientific">Candidatus Methylocalor cossyra</name>
    <dbReference type="NCBI Taxonomy" id="3108543"/>
    <lineage>
        <taxon>Bacteria</taxon>
        <taxon>Pseudomonadati</taxon>
        <taxon>Pseudomonadota</taxon>
        <taxon>Gammaproteobacteria</taxon>
        <taxon>Methylococcales</taxon>
        <taxon>Methylococcaceae</taxon>
        <taxon>Candidatus Methylocalor</taxon>
    </lineage>
</organism>
<gene>
    <name evidence="2" type="ORF">MECH1_V1_1563</name>
</gene>
<reference evidence="2 3" key="1">
    <citation type="submission" date="2024-04" db="EMBL/GenBank/DDBJ databases">
        <authorList>
            <person name="Cremers G."/>
        </authorList>
    </citation>
    <scope>NUCLEOTIDE SEQUENCE [LARGE SCALE GENOMIC DNA]</scope>
    <source>
        <strain evidence="2">MeCH1-AG</strain>
    </source>
</reference>
<dbReference type="Pfam" id="PF03992">
    <property type="entry name" value="ABM"/>
    <property type="match status" value="1"/>
</dbReference>
<accession>A0ABP1C7U5</accession>
<dbReference type="RefSeq" id="WP_348759824.1">
    <property type="nucleotide sequence ID" value="NZ_OZ026884.1"/>
</dbReference>
<proteinExistence type="predicted"/>
<sequence length="96" mass="11459">MITVVWDTWLKPGKEDEGLRLTRQVWSDMRRFDGYISHRILVDQETPGHIIAVANWRSRADADAVREHYRDSETIRQLTPLLARPRERWMTREDQG</sequence>
<dbReference type="InterPro" id="IPR011008">
    <property type="entry name" value="Dimeric_a/b-barrel"/>
</dbReference>
<evidence type="ECO:0000313" key="3">
    <source>
        <dbReference type="Proteomes" id="UP001497493"/>
    </source>
</evidence>
<dbReference type="SUPFAM" id="SSF54909">
    <property type="entry name" value="Dimeric alpha+beta barrel"/>
    <property type="match status" value="1"/>
</dbReference>
<dbReference type="EMBL" id="OZ026884">
    <property type="protein sequence ID" value="CAL1240339.1"/>
    <property type="molecule type" value="Genomic_DNA"/>
</dbReference>
<protein>
    <submittedName>
        <fullName evidence="2">ABM domain-containing protein</fullName>
    </submittedName>
</protein>
<name>A0ABP1C7U5_9GAMM</name>
<evidence type="ECO:0000259" key="1">
    <source>
        <dbReference type="Pfam" id="PF03992"/>
    </source>
</evidence>
<feature type="domain" description="ABM" evidence="1">
    <location>
        <begin position="1"/>
        <end position="66"/>
    </location>
</feature>
<dbReference type="InterPro" id="IPR007138">
    <property type="entry name" value="ABM_dom"/>
</dbReference>